<organism evidence="1 2">
    <name type="scientific">Chlorocebus sabaeus</name>
    <name type="common">Green monkey</name>
    <name type="synonym">Simia sabaea</name>
    <dbReference type="NCBI Taxonomy" id="60711"/>
    <lineage>
        <taxon>Eukaryota</taxon>
        <taxon>Metazoa</taxon>
        <taxon>Chordata</taxon>
        <taxon>Craniata</taxon>
        <taxon>Vertebrata</taxon>
        <taxon>Euteleostomi</taxon>
        <taxon>Mammalia</taxon>
        <taxon>Eutheria</taxon>
        <taxon>Euarchontoglires</taxon>
        <taxon>Primates</taxon>
        <taxon>Haplorrhini</taxon>
        <taxon>Catarrhini</taxon>
        <taxon>Cercopithecidae</taxon>
        <taxon>Cercopithecinae</taxon>
        <taxon>Chlorocebus</taxon>
    </lineage>
</organism>
<accession>A0A0D9S284</accession>
<dbReference type="AlphaFoldDB" id="A0A0D9S284"/>
<proteinExistence type="predicted"/>
<reference evidence="1" key="2">
    <citation type="submission" date="2025-08" db="UniProtKB">
        <authorList>
            <consortium name="Ensembl"/>
        </authorList>
    </citation>
    <scope>IDENTIFICATION</scope>
</reference>
<dbReference type="Bgee" id="ENSCSAG00000003067">
    <property type="expression patterns" value="Expressed in liver and 6 other cell types or tissues"/>
</dbReference>
<name>A0A0D9S284_CHLSB</name>
<sequence>SSISDKTLSECLMISQVSSCAALKNDESLFRMERSVWHLYFIIRKG</sequence>
<reference evidence="1" key="3">
    <citation type="submission" date="2025-09" db="UniProtKB">
        <authorList>
            <consortium name="Ensembl"/>
        </authorList>
    </citation>
    <scope>IDENTIFICATION</scope>
</reference>
<keyword evidence="2" id="KW-1185">Reference proteome</keyword>
<dbReference type="EMBL" id="AQIB01017876">
    <property type="status" value="NOT_ANNOTATED_CDS"/>
    <property type="molecule type" value="Genomic_DNA"/>
</dbReference>
<protein>
    <submittedName>
        <fullName evidence="1">Uncharacterized protein</fullName>
    </submittedName>
</protein>
<evidence type="ECO:0000313" key="1">
    <source>
        <dbReference type="Ensembl" id="ENSCSAP00000014973.1"/>
    </source>
</evidence>
<dbReference type="Ensembl" id="ENSCSAT00000001095.1">
    <property type="protein sequence ID" value="ENSCSAP00000014973.1"/>
    <property type="gene ID" value="ENSCSAG00000003067.1"/>
</dbReference>
<reference evidence="1 2" key="1">
    <citation type="submission" date="2014-03" db="EMBL/GenBank/DDBJ databases">
        <authorList>
            <person name="Warren W."/>
            <person name="Wilson R.K."/>
        </authorList>
    </citation>
    <scope>NUCLEOTIDE SEQUENCE</scope>
</reference>
<dbReference type="Proteomes" id="UP000029965">
    <property type="component" value="Chromosome 7"/>
</dbReference>
<evidence type="ECO:0000313" key="2">
    <source>
        <dbReference type="Proteomes" id="UP000029965"/>
    </source>
</evidence>